<dbReference type="InterPro" id="IPR055308">
    <property type="entry name" value="TEX47-like"/>
</dbReference>
<dbReference type="AlphaFoldDB" id="A0A7S0NIU2"/>
<dbReference type="PANTHER" id="PTHR34035:SF1">
    <property type="entry name" value="TESTIS-EXPRESSED PROTEIN 47"/>
    <property type="match status" value="1"/>
</dbReference>
<evidence type="ECO:0000313" key="1">
    <source>
        <dbReference type="EMBL" id="CAD8516663.1"/>
    </source>
</evidence>
<sequence>MAENGAVAEPVEEQQIDRIDEVMQRPSLLDVVQERIVTVKGDAACKIPGVIPARIVMLCENREKVTGRDEAEAFWTEILTAAGSGDADARCAVLAYPEATVVAVEGTTSTVGEVAKELESAHERVAADKGQYTSIRVVSTTEDMAKFVLPGPGVYASFVNSPTAEAYEELEPERVFKATSAVNVAVLGLGMKLRGMSSGERELALKDISAVAPELPTLKQLMGLLKQPEGAPTLTEFLEVYDSPLDVDLDGENVWPMPSTLNF</sequence>
<accession>A0A7S0NIU2</accession>
<protein>
    <submittedName>
        <fullName evidence="1">Uncharacterized protein</fullName>
    </submittedName>
</protein>
<dbReference type="EMBL" id="HBEQ01005181">
    <property type="protein sequence ID" value="CAD8516663.1"/>
    <property type="molecule type" value="Transcribed_RNA"/>
</dbReference>
<proteinExistence type="predicted"/>
<name>A0A7S0NIU2_MICPS</name>
<gene>
    <name evidence="1" type="ORF">MCOM1403_LOCUS4089</name>
</gene>
<dbReference type="PANTHER" id="PTHR34035">
    <property type="entry name" value="TESTIS-EXPRESSED PROTEIN 47"/>
    <property type="match status" value="1"/>
</dbReference>
<reference evidence="1" key="1">
    <citation type="submission" date="2021-01" db="EMBL/GenBank/DDBJ databases">
        <authorList>
            <person name="Corre E."/>
            <person name="Pelletier E."/>
            <person name="Niang G."/>
            <person name="Scheremetjew M."/>
            <person name="Finn R."/>
            <person name="Kale V."/>
            <person name="Holt S."/>
            <person name="Cochrane G."/>
            <person name="Meng A."/>
            <person name="Brown T."/>
            <person name="Cohen L."/>
        </authorList>
    </citation>
    <scope>NUCLEOTIDE SEQUENCE</scope>
    <source>
        <strain evidence="1">CCMP1723</strain>
    </source>
</reference>
<organism evidence="1">
    <name type="scientific">Micromonas pusilla</name>
    <name type="common">Picoplanktonic green alga</name>
    <name type="synonym">Chromulina pusilla</name>
    <dbReference type="NCBI Taxonomy" id="38833"/>
    <lineage>
        <taxon>Eukaryota</taxon>
        <taxon>Viridiplantae</taxon>
        <taxon>Chlorophyta</taxon>
        <taxon>Mamiellophyceae</taxon>
        <taxon>Mamiellales</taxon>
        <taxon>Mamiellaceae</taxon>
        <taxon>Micromonas</taxon>
    </lineage>
</organism>